<gene>
    <name evidence="2" type="ORF">SO694_00193021</name>
</gene>
<feature type="compositionally biased region" description="Low complexity" evidence="1">
    <location>
        <begin position="7"/>
        <end position="41"/>
    </location>
</feature>
<reference evidence="2 3" key="1">
    <citation type="submission" date="2024-03" db="EMBL/GenBank/DDBJ databases">
        <title>Aureococcus anophagefferens CCMP1851 and Kratosvirus quantuckense: Draft genome of a second virus-susceptible host strain in the model system.</title>
        <authorList>
            <person name="Chase E."/>
            <person name="Truchon A.R."/>
            <person name="Schepens W."/>
            <person name="Wilhelm S.W."/>
        </authorList>
    </citation>
    <scope>NUCLEOTIDE SEQUENCE [LARGE SCALE GENOMIC DNA]</scope>
    <source>
        <strain evidence="2 3">CCMP1851</strain>
    </source>
</reference>
<organism evidence="2 3">
    <name type="scientific">Aureococcus anophagefferens</name>
    <name type="common">Harmful bloom alga</name>
    <dbReference type="NCBI Taxonomy" id="44056"/>
    <lineage>
        <taxon>Eukaryota</taxon>
        <taxon>Sar</taxon>
        <taxon>Stramenopiles</taxon>
        <taxon>Ochrophyta</taxon>
        <taxon>Pelagophyceae</taxon>
        <taxon>Pelagomonadales</taxon>
        <taxon>Pelagomonadaceae</taxon>
        <taxon>Aureococcus</taxon>
    </lineage>
</organism>
<feature type="region of interest" description="Disordered" evidence="1">
    <location>
        <begin position="1"/>
        <end position="48"/>
    </location>
</feature>
<comment type="caution">
    <text evidence="2">The sequence shown here is derived from an EMBL/GenBank/DDBJ whole genome shotgun (WGS) entry which is preliminary data.</text>
</comment>
<dbReference type="EMBL" id="JBBJCI010000318">
    <property type="protein sequence ID" value="KAK7234606.1"/>
    <property type="molecule type" value="Genomic_DNA"/>
</dbReference>
<evidence type="ECO:0000313" key="3">
    <source>
        <dbReference type="Proteomes" id="UP001363151"/>
    </source>
</evidence>
<evidence type="ECO:0000256" key="1">
    <source>
        <dbReference type="SAM" id="MobiDB-lite"/>
    </source>
</evidence>
<protein>
    <submittedName>
        <fullName evidence="2">Uncharacterized protein</fullName>
    </submittedName>
</protein>
<dbReference type="Proteomes" id="UP001363151">
    <property type="component" value="Unassembled WGS sequence"/>
</dbReference>
<evidence type="ECO:0000313" key="2">
    <source>
        <dbReference type="EMBL" id="KAK7234606.1"/>
    </source>
</evidence>
<name>A0ABR1FNZ4_AURAN</name>
<proteinExistence type="predicted"/>
<keyword evidence="3" id="KW-1185">Reference proteome</keyword>
<sequence length="248" mass="24910">MSDPALAPSNASAGSARAADAARPSSGDAPRAGGGDAPASAKASGASDVLATPGASDVIATSGASDVLALRPAAATTSDADKKPTLRDLKRREIALKQSQRDEYAKMAAKLCALGATDAHATTLAKVKGLDAELARLRGAAPPPKPSTATDKTSKTWRRGSRALDGVAGEEVTVGGGAEGGSILKKYSATAAAASKAPEERGEGFIVGAQCGDLRASFVLCALDPEERTRRAASLSARLRDDCEPASV</sequence>
<accession>A0ABR1FNZ4</accession>
<feature type="region of interest" description="Disordered" evidence="1">
    <location>
        <begin position="138"/>
        <end position="159"/>
    </location>
</feature>